<dbReference type="GO" id="GO:0005634">
    <property type="term" value="C:nucleus"/>
    <property type="evidence" value="ECO:0007669"/>
    <property type="project" value="TreeGrafter"/>
</dbReference>
<name>A0A8H3TNW3_9TREE</name>
<dbReference type="CDD" id="cd14099">
    <property type="entry name" value="STKc_PLK"/>
    <property type="match status" value="1"/>
</dbReference>
<dbReference type="GO" id="GO:0000922">
    <property type="term" value="C:spindle pole"/>
    <property type="evidence" value="ECO:0007669"/>
    <property type="project" value="TreeGrafter"/>
</dbReference>
<comment type="caution">
    <text evidence="12">The sequence shown here is derived from an EMBL/GenBank/DDBJ whole genome shotgun (WGS) entry which is preliminary data.</text>
</comment>
<dbReference type="Pfam" id="PF00069">
    <property type="entry name" value="Pkinase"/>
    <property type="match status" value="1"/>
</dbReference>
<accession>A0A8H3TNW3</accession>
<feature type="domain" description="POLO box" evidence="11">
    <location>
        <begin position="729"/>
        <end position="812"/>
    </location>
</feature>
<dbReference type="PROSITE" id="PS00108">
    <property type="entry name" value="PROTEIN_KINASE_ST"/>
    <property type="match status" value="1"/>
</dbReference>
<comment type="catalytic activity">
    <reaction evidence="8">
        <text>L-threonyl-[protein] + ATP = O-phospho-L-threonyl-[protein] + ADP + H(+)</text>
        <dbReference type="Rhea" id="RHEA:46608"/>
        <dbReference type="Rhea" id="RHEA-COMP:11060"/>
        <dbReference type="Rhea" id="RHEA-COMP:11605"/>
        <dbReference type="ChEBI" id="CHEBI:15378"/>
        <dbReference type="ChEBI" id="CHEBI:30013"/>
        <dbReference type="ChEBI" id="CHEBI:30616"/>
        <dbReference type="ChEBI" id="CHEBI:61977"/>
        <dbReference type="ChEBI" id="CHEBI:456216"/>
        <dbReference type="EC" id="2.7.11.21"/>
    </reaction>
</comment>
<dbReference type="InterPro" id="IPR036947">
    <property type="entry name" value="POLO_box_dom_sf"/>
</dbReference>
<dbReference type="FunFam" id="1.10.510.10:FF:000647">
    <property type="entry name" value="Serine/threonine-protein kinase"/>
    <property type="match status" value="1"/>
</dbReference>
<dbReference type="Gene3D" id="1.10.510.10">
    <property type="entry name" value="Transferase(Phosphotransferase) domain 1"/>
    <property type="match status" value="1"/>
</dbReference>
<keyword evidence="4 7" id="KW-0547">Nucleotide-binding</keyword>
<dbReference type="GO" id="GO:0000776">
    <property type="term" value="C:kinetochore"/>
    <property type="evidence" value="ECO:0007669"/>
    <property type="project" value="TreeGrafter"/>
</dbReference>
<feature type="domain" description="Protein kinase" evidence="10">
    <location>
        <begin position="88"/>
        <end position="351"/>
    </location>
</feature>
<evidence type="ECO:0000256" key="6">
    <source>
        <dbReference type="ARBA" id="ARBA00022840"/>
    </source>
</evidence>
<dbReference type="OrthoDB" id="408964at2759"/>
<feature type="binding site" evidence="7">
    <location>
        <position position="116"/>
    </location>
    <ligand>
        <name>ATP</name>
        <dbReference type="ChEBI" id="CHEBI:30616"/>
    </ligand>
</feature>
<dbReference type="PROSITE" id="PS50011">
    <property type="entry name" value="PROTEIN_KINASE_DOM"/>
    <property type="match status" value="1"/>
</dbReference>
<dbReference type="SUPFAM" id="SSF56112">
    <property type="entry name" value="Protein kinase-like (PK-like)"/>
    <property type="match status" value="1"/>
</dbReference>
<dbReference type="InterPro" id="IPR000719">
    <property type="entry name" value="Prot_kinase_dom"/>
</dbReference>
<dbReference type="Gene3D" id="3.30.1120.30">
    <property type="entry name" value="POLO box domain"/>
    <property type="match status" value="2"/>
</dbReference>
<evidence type="ECO:0000256" key="4">
    <source>
        <dbReference type="ARBA" id="ARBA00022741"/>
    </source>
</evidence>
<protein>
    <recommendedName>
        <fullName evidence="8">Serine/threonine-protein kinase</fullName>
        <ecNumber evidence="8">2.7.11.21</ecNumber>
    </recommendedName>
</protein>
<dbReference type="Pfam" id="PF00659">
    <property type="entry name" value="POLO_box"/>
    <property type="match status" value="2"/>
</dbReference>
<feature type="compositionally biased region" description="Low complexity" evidence="9">
    <location>
        <begin position="559"/>
        <end position="575"/>
    </location>
</feature>
<comment type="similarity">
    <text evidence="8">Belongs to the protein kinase superfamily. Ser/Thr protein kinase family. CDC5/Polo subfamily.</text>
</comment>
<dbReference type="InterPro" id="IPR033701">
    <property type="entry name" value="POLO_box_1"/>
</dbReference>
<dbReference type="CDD" id="cd13118">
    <property type="entry name" value="POLO_box_1"/>
    <property type="match status" value="1"/>
</dbReference>
<keyword evidence="5 8" id="KW-0418">Kinase</keyword>
<feature type="compositionally biased region" description="Basic and acidic residues" evidence="9">
    <location>
        <begin position="57"/>
        <end position="71"/>
    </location>
</feature>
<dbReference type="PANTHER" id="PTHR24345">
    <property type="entry name" value="SERINE/THREONINE-PROTEIN KINASE PLK"/>
    <property type="match status" value="1"/>
</dbReference>
<evidence type="ECO:0000256" key="8">
    <source>
        <dbReference type="RuleBase" id="RU361162"/>
    </source>
</evidence>
<keyword evidence="13" id="KW-1185">Reference proteome</keyword>
<feature type="region of interest" description="Disordered" evidence="9">
    <location>
        <begin position="49"/>
        <end position="83"/>
    </location>
</feature>
<evidence type="ECO:0000256" key="9">
    <source>
        <dbReference type="SAM" id="MobiDB-lite"/>
    </source>
</evidence>
<dbReference type="InterPro" id="IPR011009">
    <property type="entry name" value="Kinase-like_dom_sf"/>
</dbReference>
<keyword evidence="1 8" id="KW-0723">Serine/threonine-protein kinase</keyword>
<dbReference type="SMART" id="SM00220">
    <property type="entry name" value="S_TKc"/>
    <property type="match status" value="1"/>
</dbReference>
<evidence type="ECO:0000256" key="5">
    <source>
        <dbReference type="ARBA" id="ARBA00022777"/>
    </source>
</evidence>
<evidence type="ECO:0000313" key="13">
    <source>
        <dbReference type="Proteomes" id="UP000620104"/>
    </source>
</evidence>
<keyword evidence="3" id="KW-0677">Repeat</keyword>
<sequence>MLKHDPPPLTRLDLFFQTTIANPSLFSSRTTTFAADSLRLMATYAPAQPAHVQAQQEKIKPMTNNKKDKEAPPSPPMKIRDQGNGLQYTRMGFLGEGGFARVYELLGPDGRAWAAKVVHKDQLATTKKRTKASSNYHANLYAEIMIHKLMDHPHVVPFREAFEDEDQVYILLGLCEYGNMMDLLKRRKRFTEPEARYFLTQIVSAVQYMHRCRVMHRDLKLGNVFLDKGMNVQVGDFGLAALIEKEGDRRKTVCGTPNYIAPEVLYGKNEGHSYEVDIWSIGVILYTMLVGKPPFQMKDVKAIYQRIKEMDYAFPPDSKVSEEARALVKEILAKDPSKRPSLEEILTHPWFFSGSFPTELSSASLQGAPTFPAMSPEQIQHNFRKLKRRCAVGRELPLSKNVPDQPPKSVPGVVASPVQARQAVNQAIARQEEEFKRAVAPDSPISTLLSSAKKPPVVAPSIAMTGTRGDPSLMRQFHNTGANTGSPLRRETGLRNPSGSSAASRNRNIIEEEDVDMDGGEMLTIQPRTRTKRAASPQRAQTRRALSPARGYQVNGLPSSATTSSQDAKSSASSSQKHRSKALYDRVGRNIDAALDARDQNLPITASEIAQERPAHPKIFISSWLDYAHKYGMGYALTDGTVGVHFNDSSTMVFAPSKNYIDHIKPPSSSSSASQAQRINYSMKKVPDDEHFQERLYLLSHFEQYMMNKLNGMTDYNYKDLDLCTGMVFLTKYWRMKHVIAFRLSNEMFQFNFQDHTKLLLSQDGTIVTYIDEKYKLWTWHLTQMMRPELTAQGRERRRMEKAMGKLEYARSVIKQLDKAPRAKQASSAPSSIS</sequence>
<feature type="region of interest" description="Disordered" evidence="9">
    <location>
        <begin position="466"/>
        <end position="583"/>
    </location>
</feature>
<dbReference type="Proteomes" id="UP000620104">
    <property type="component" value="Unassembled WGS sequence"/>
</dbReference>
<evidence type="ECO:0000256" key="1">
    <source>
        <dbReference type="ARBA" id="ARBA00022527"/>
    </source>
</evidence>
<dbReference type="InterPro" id="IPR008271">
    <property type="entry name" value="Ser/Thr_kinase_AS"/>
</dbReference>
<dbReference type="GO" id="GO:0005524">
    <property type="term" value="F:ATP binding"/>
    <property type="evidence" value="ECO:0007669"/>
    <property type="project" value="UniProtKB-UniRule"/>
</dbReference>
<evidence type="ECO:0000313" key="12">
    <source>
        <dbReference type="EMBL" id="GHJ84542.1"/>
    </source>
</evidence>
<dbReference type="CDD" id="cd13117">
    <property type="entry name" value="POLO_box_2"/>
    <property type="match status" value="1"/>
</dbReference>
<dbReference type="InterPro" id="IPR017441">
    <property type="entry name" value="Protein_kinase_ATP_BS"/>
</dbReference>
<dbReference type="GO" id="GO:0007052">
    <property type="term" value="P:mitotic spindle organization"/>
    <property type="evidence" value="ECO:0007669"/>
    <property type="project" value="TreeGrafter"/>
</dbReference>
<dbReference type="GO" id="GO:0005737">
    <property type="term" value="C:cytoplasm"/>
    <property type="evidence" value="ECO:0007669"/>
    <property type="project" value="TreeGrafter"/>
</dbReference>
<proteinExistence type="inferred from homology"/>
<reference evidence="12" key="1">
    <citation type="submission" date="2020-07" db="EMBL/GenBank/DDBJ databases">
        <title>Draft Genome Sequence of a Deep-Sea Yeast, Naganishia (Cryptococcus) liquefaciens strain N6.</title>
        <authorList>
            <person name="Han Y.W."/>
            <person name="Kajitani R."/>
            <person name="Morimoto H."/>
            <person name="Parhat M."/>
            <person name="Tsubouchi H."/>
            <person name="Bakenova O."/>
            <person name="Ogata M."/>
            <person name="Argunhan B."/>
            <person name="Aoki R."/>
            <person name="Kajiwara S."/>
            <person name="Itoh T."/>
            <person name="Iwasaki H."/>
        </authorList>
    </citation>
    <scope>NUCLEOTIDE SEQUENCE</scope>
    <source>
        <strain evidence="12">N6</strain>
    </source>
</reference>
<dbReference type="PROSITE" id="PS50078">
    <property type="entry name" value="POLO_BOX"/>
    <property type="match status" value="2"/>
</dbReference>
<dbReference type="PANTHER" id="PTHR24345:SF0">
    <property type="entry name" value="CELL CYCLE SERINE_THREONINE-PROTEIN KINASE CDC5_MSD2"/>
    <property type="match status" value="1"/>
</dbReference>
<dbReference type="EC" id="2.7.11.21" evidence="8"/>
<evidence type="ECO:0000256" key="7">
    <source>
        <dbReference type="PROSITE-ProRule" id="PRU10141"/>
    </source>
</evidence>
<keyword evidence="2 8" id="KW-0808">Transferase</keyword>
<evidence type="ECO:0000256" key="2">
    <source>
        <dbReference type="ARBA" id="ARBA00022679"/>
    </source>
</evidence>
<dbReference type="EMBL" id="BLZA01000009">
    <property type="protein sequence ID" value="GHJ84542.1"/>
    <property type="molecule type" value="Genomic_DNA"/>
</dbReference>
<feature type="compositionally biased region" description="Polar residues" evidence="9">
    <location>
        <begin position="477"/>
        <end position="486"/>
    </location>
</feature>
<feature type="domain" description="POLO box" evidence="11">
    <location>
        <begin position="620"/>
        <end position="708"/>
    </location>
</feature>
<keyword evidence="6 7" id="KW-0067">ATP-binding</keyword>
<dbReference type="GO" id="GO:0005816">
    <property type="term" value="C:spindle pole body"/>
    <property type="evidence" value="ECO:0007669"/>
    <property type="project" value="TreeGrafter"/>
</dbReference>
<gene>
    <name evidence="12" type="ORF">NliqN6_0944</name>
</gene>
<dbReference type="InterPro" id="IPR000959">
    <property type="entry name" value="POLO_box_dom"/>
</dbReference>
<dbReference type="PROSITE" id="PS00107">
    <property type="entry name" value="PROTEIN_KINASE_ATP"/>
    <property type="match status" value="1"/>
</dbReference>
<evidence type="ECO:0000259" key="11">
    <source>
        <dbReference type="PROSITE" id="PS50078"/>
    </source>
</evidence>
<evidence type="ECO:0000256" key="3">
    <source>
        <dbReference type="ARBA" id="ARBA00022737"/>
    </source>
</evidence>
<organism evidence="12 13">
    <name type="scientific">Naganishia liquefaciens</name>
    <dbReference type="NCBI Taxonomy" id="104408"/>
    <lineage>
        <taxon>Eukaryota</taxon>
        <taxon>Fungi</taxon>
        <taxon>Dikarya</taxon>
        <taxon>Basidiomycota</taxon>
        <taxon>Agaricomycotina</taxon>
        <taxon>Tremellomycetes</taxon>
        <taxon>Filobasidiales</taxon>
        <taxon>Filobasidiaceae</taxon>
        <taxon>Naganishia</taxon>
    </lineage>
</organism>
<dbReference type="AlphaFoldDB" id="A0A8H3TNW3"/>
<dbReference type="InterPro" id="IPR033695">
    <property type="entry name" value="POLO_box_2"/>
</dbReference>
<dbReference type="GO" id="GO:0004674">
    <property type="term" value="F:protein serine/threonine kinase activity"/>
    <property type="evidence" value="ECO:0007669"/>
    <property type="project" value="UniProtKB-KW"/>
</dbReference>
<feature type="compositionally biased region" description="Polar residues" evidence="9">
    <location>
        <begin position="495"/>
        <end position="507"/>
    </location>
</feature>
<dbReference type="SUPFAM" id="SSF82615">
    <property type="entry name" value="Polo-box domain"/>
    <property type="match status" value="2"/>
</dbReference>
<evidence type="ECO:0000259" key="10">
    <source>
        <dbReference type="PROSITE" id="PS50011"/>
    </source>
</evidence>